<dbReference type="VEuPathDB" id="FungiDB:UREG_03013"/>
<dbReference type="eggNOG" id="ENOG502RAM6">
    <property type="taxonomic scope" value="Eukaryota"/>
</dbReference>
<dbReference type="GeneID" id="8439032"/>
<name>C4JNL5_UNCRE</name>
<protein>
    <submittedName>
        <fullName evidence="2">Uncharacterized protein</fullName>
    </submittedName>
</protein>
<organism evidence="2 3">
    <name type="scientific">Uncinocarpus reesii (strain UAMH 1704)</name>
    <dbReference type="NCBI Taxonomy" id="336963"/>
    <lineage>
        <taxon>Eukaryota</taxon>
        <taxon>Fungi</taxon>
        <taxon>Dikarya</taxon>
        <taxon>Ascomycota</taxon>
        <taxon>Pezizomycotina</taxon>
        <taxon>Eurotiomycetes</taxon>
        <taxon>Eurotiomycetidae</taxon>
        <taxon>Onygenales</taxon>
        <taxon>Onygenaceae</taxon>
        <taxon>Uncinocarpus</taxon>
    </lineage>
</organism>
<dbReference type="HOGENOM" id="CLU_1344125_0_0_1"/>
<gene>
    <name evidence="2" type="ORF">UREG_03013</name>
</gene>
<dbReference type="InParanoid" id="C4JNL5"/>
<accession>C4JNL5</accession>
<dbReference type="OMA" id="HHCKPLY"/>
<dbReference type="KEGG" id="ure:UREG_03013"/>
<evidence type="ECO:0000256" key="1">
    <source>
        <dbReference type="SAM" id="MobiDB-lite"/>
    </source>
</evidence>
<reference evidence="3" key="1">
    <citation type="journal article" date="2009" name="Genome Res.">
        <title>Comparative genomic analyses of the human fungal pathogens Coccidioides and their relatives.</title>
        <authorList>
            <person name="Sharpton T.J."/>
            <person name="Stajich J.E."/>
            <person name="Rounsley S.D."/>
            <person name="Gardner M.J."/>
            <person name="Wortman J.R."/>
            <person name="Jordar V.S."/>
            <person name="Maiti R."/>
            <person name="Kodira C.D."/>
            <person name="Neafsey D.E."/>
            <person name="Zeng Q."/>
            <person name="Hung C.-Y."/>
            <person name="McMahan C."/>
            <person name="Muszewska A."/>
            <person name="Grynberg M."/>
            <person name="Mandel M.A."/>
            <person name="Kellner E.M."/>
            <person name="Barker B.M."/>
            <person name="Galgiani J.N."/>
            <person name="Orbach M.J."/>
            <person name="Kirkland T.N."/>
            <person name="Cole G.T."/>
            <person name="Henn M.R."/>
            <person name="Birren B.W."/>
            <person name="Taylor J.W."/>
        </authorList>
    </citation>
    <scope>NUCLEOTIDE SEQUENCE [LARGE SCALE GENOMIC DNA]</scope>
    <source>
        <strain evidence="3">UAMH 1704</strain>
    </source>
</reference>
<evidence type="ECO:0000313" key="2">
    <source>
        <dbReference type="EMBL" id="EEP78168.1"/>
    </source>
</evidence>
<dbReference type="OrthoDB" id="4369471at2759"/>
<feature type="region of interest" description="Disordered" evidence="1">
    <location>
        <begin position="180"/>
        <end position="204"/>
    </location>
</feature>
<dbReference type="RefSeq" id="XP_002543497.1">
    <property type="nucleotide sequence ID" value="XM_002543451.1"/>
</dbReference>
<dbReference type="Proteomes" id="UP000002058">
    <property type="component" value="Unassembled WGS sequence"/>
</dbReference>
<keyword evidence="3" id="KW-1185">Reference proteome</keyword>
<proteinExistence type="predicted"/>
<evidence type="ECO:0000313" key="3">
    <source>
        <dbReference type="Proteomes" id="UP000002058"/>
    </source>
</evidence>
<dbReference type="STRING" id="336963.C4JNL5"/>
<sequence>MAEVNADDCSLGGLPFGPPTGGAISLTGLENLSSSEKSARIAAVVSDIYASIIFISRHVKAGTLTKHHCKPLYNFMDNIITTERKQKRKVVRELRRQDGRMERMASRHQRDVEKLLGLARSAIMHLRRSMERLQMELDELKGKRRIDLGDIEKRLPVKMADETGPVGTDELKNGAEEVACPGDKQVEDECRVRSPLNPDVSETA</sequence>
<dbReference type="EMBL" id="CH476616">
    <property type="protein sequence ID" value="EEP78168.1"/>
    <property type="molecule type" value="Genomic_DNA"/>
</dbReference>
<dbReference type="AlphaFoldDB" id="C4JNL5"/>